<dbReference type="RefSeq" id="WP_157318376.1">
    <property type="nucleotide sequence ID" value="NZ_WSEM01000006.1"/>
</dbReference>
<feature type="region of interest" description="Disordered" evidence="1">
    <location>
        <begin position="1"/>
        <end position="22"/>
    </location>
</feature>
<proteinExistence type="predicted"/>
<organism evidence="2 3">
    <name type="scientific">Paenibacillus anseongense</name>
    <dbReference type="NCBI Taxonomy" id="2682845"/>
    <lineage>
        <taxon>Bacteria</taxon>
        <taxon>Bacillati</taxon>
        <taxon>Bacillota</taxon>
        <taxon>Bacilli</taxon>
        <taxon>Bacillales</taxon>
        <taxon>Paenibacillaceae</taxon>
        <taxon>Paenibacillus</taxon>
    </lineage>
</organism>
<accession>A0ABW9U4I9</accession>
<evidence type="ECO:0000313" key="3">
    <source>
        <dbReference type="Proteomes" id="UP000467637"/>
    </source>
</evidence>
<name>A0ABW9U4I9_9BACL</name>
<evidence type="ECO:0000256" key="1">
    <source>
        <dbReference type="SAM" id="MobiDB-lite"/>
    </source>
</evidence>
<feature type="compositionally biased region" description="Basic residues" evidence="1">
    <location>
        <begin position="1"/>
        <end position="14"/>
    </location>
</feature>
<sequence>MKLKQKYRAKRGRITQKSMTQADQKAGIAPLLDVTEKKNLHIDKPWPKKPTIRVHVFPVFDCE</sequence>
<protein>
    <submittedName>
        <fullName evidence="2">Uncharacterized protein</fullName>
    </submittedName>
</protein>
<dbReference type="Proteomes" id="UP000467637">
    <property type="component" value="Unassembled WGS sequence"/>
</dbReference>
<comment type="caution">
    <text evidence="2">The sequence shown here is derived from an EMBL/GenBank/DDBJ whole genome shotgun (WGS) entry which is preliminary data.</text>
</comment>
<gene>
    <name evidence="2" type="ORF">GON05_06565</name>
</gene>
<dbReference type="EMBL" id="WSEM01000006">
    <property type="protein sequence ID" value="MVQ34313.1"/>
    <property type="molecule type" value="Genomic_DNA"/>
</dbReference>
<keyword evidence="3" id="KW-1185">Reference proteome</keyword>
<evidence type="ECO:0000313" key="2">
    <source>
        <dbReference type="EMBL" id="MVQ34313.1"/>
    </source>
</evidence>
<reference evidence="2 3" key="1">
    <citation type="submission" date="2019-12" db="EMBL/GenBank/DDBJ databases">
        <authorList>
            <person name="Huq M.A."/>
        </authorList>
    </citation>
    <scope>NUCLEOTIDE SEQUENCE [LARGE SCALE GENOMIC DNA]</scope>
    <source>
        <strain evidence="2 3">MAH-34</strain>
    </source>
</reference>